<dbReference type="InParanoid" id="I2H6X5"/>
<dbReference type="PANTHER" id="PTHR10933">
    <property type="entry name" value="IMMUNOGLOBULIN-BINDING PROTEIN 1"/>
    <property type="match status" value="1"/>
</dbReference>
<dbReference type="GO" id="GO:0005829">
    <property type="term" value="C:cytosol"/>
    <property type="evidence" value="ECO:0007669"/>
    <property type="project" value="EnsemblFungi"/>
</dbReference>
<dbReference type="InterPro" id="IPR007304">
    <property type="entry name" value="TAP46-like"/>
</dbReference>
<dbReference type="AlphaFoldDB" id="I2H6X5"/>
<evidence type="ECO:0000313" key="4">
    <source>
        <dbReference type="Proteomes" id="UP000002866"/>
    </source>
</evidence>
<evidence type="ECO:0000313" key="3">
    <source>
        <dbReference type="EMBL" id="CCH62127.1"/>
    </source>
</evidence>
<dbReference type="InterPro" id="IPR038511">
    <property type="entry name" value="TAP42/TAP46-like_sf"/>
</dbReference>
<dbReference type="OMA" id="EYELCEA"/>
<dbReference type="GO" id="GO:0045943">
    <property type="term" value="P:positive regulation of transcription by RNA polymerase I"/>
    <property type="evidence" value="ECO:0007669"/>
    <property type="project" value="EnsemblFungi"/>
</dbReference>
<dbReference type="Gene3D" id="1.25.40.540">
    <property type="entry name" value="TAP42-like family"/>
    <property type="match status" value="1"/>
</dbReference>
<dbReference type="PANTHER" id="PTHR10933:SF9">
    <property type="entry name" value="IMMUNOGLOBULIN-BINDING PROTEIN 1"/>
    <property type="match status" value="1"/>
</dbReference>
<proteinExistence type="predicted"/>
<dbReference type="HOGENOM" id="CLU_041824_2_2_1"/>
<dbReference type="EMBL" id="HE806322">
    <property type="protein sequence ID" value="CCH62127.1"/>
    <property type="molecule type" value="Genomic_DNA"/>
</dbReference>
<name>I2H6X5_HENB6</name>
<evidence type="ECO:0008006" key="5">
    <source>
        <dbReference type="Google" id="ProtNLM"/>
    </source>
</evidence>
<feature type="coiled-coil region" evidence="1">
    <location>
        <begin position="187"/>
        <end position="214"/>
    </location>
</feature>
<feature type="region of interest" description="Disordered" evidence="2">
    <location>
        <begin position="347"/>
        <end position="397"/>
    </location>
</feature>
<feature type="compositionally biased region" description="Basic and acidic residues" evidence="2">
    <location>
        <begin position="368"/>
        <end position="380"/>
    </location>
</feature>
<reference evidence="3 4" key="1">
    <citation type="journal article" date="2011" name="Proc. Natl. Acad. Sci. U.S.A.">
        <title>Evolutionary erosion of yeast sex chromosomes by mating-type switching accidents.</title>
        <authorList>
            <person name="Gordon J.L."/>
            <person name="Armisen D."/>
            <person name="Proux-Wera E."/>
            <person name="Oheigeartaigh S.S."/>
            <person name="Byrne K.P."/>
            <person name="Wolfe K.H."/>
        </authorList>
    </citation>
    <scope>NUCLEOTIDE SEQUENCE [LARGE SCALE GENOMIC DNA]</scope>
    <source>
        <strain evidence="4">ATCC 34711 / CBS 6284 / DSM 70876 / NBRC 10599 / NRRL Y-10934 / UCD 77-7</strain>
    </source>
</reference>
<dbReference type="RefSeq" id="XP_004181646.1">
    <property type="nucleotide sequence ID" value="XM_004181598.1"/>
</dbReference>
<accession>I2H6X5</accession>
<dbReference type="eggNOG" id="KOG2830">
    <property type="taxonomic scope" value="Eukaryota"/>
</dbReference>
<dbReference type="GO" id="GO:0035303">
    <property type="term" value="P:regulation of dephosphorylation"/>
    <property type="evidence" value="ECO:0007669"/>
    <property type="project" value="TreeGrafter"/>
</dbReference>
<keyword evidence="1" id="KW-0175">Coiled coil</keyword>
<dbReference type="KEGG" id="tbl:TBLA_0G01840"/>
<dbReference type="FunCoup" id="I2H6X5">
    <property type="interactions" value="680"/>
</dbReference>
<dbReference type="GeneID" id="14497259"/>
<gene>
    <name evidence="3" type="primary">TBLA0G01840</name>
    <name evidence="3" type="ORF">TBLA_0G01840</name>
</gene>
<evidence type="ECO:0000256" key="2">
    <source>
        <dbReference type="SAM" id="MobiDB-lite"/>
    </source>
</evidence>
<dbReference type="GO" id="GO:0051721">
    <property type="term" value="F:protein phosphatase 2A binding"/>
    <property type="evidence" value="ECO:0007669"/>
    <property type="project" value="TreeGrafter"/>
</dbReference>
<keyword evidence="4" id="KW-1185">Reference proteome</keyword>
<dbReference type="GO" id="GO:1903432">
    <property type="term" value="P:regulation of TORC1 signaling"/>
    <property type="evidence" value="ECO:0007669"/>
    <property type="project" value="EnsemblFungi"/>
</dbReference>
<dbReference type="Pfam" id="PF04177">
    <property type="entry name" value="TAP42"/>
    <property type="match status" value="1"/>
</dbReference>
<protein>
    <recommendedName>
        <fullName evidence="5">Type 2A phosphatase-associated protein 42</fullName>
    </recommendedName>
</protein>
<dbReference type="GO" id="GO:0000159">
    <property type="term" value="C:protein phosphatase type 2A complex"/>
    <property type="evidence" value="ECO:0007669"/>
    <property type="project" value="EnsemblFungi"/>
</dbReference>
<organism evidence="3 4">
    <name type="scientific">Henningerozyma blattae (strain ATCC 34711 / CBS 6284 / DSM 70876 / NBRC 10599 / NRRL Y-10934 / UCD 77-7)</name>
    <name type="common">Yeast</name>
    <name type="synonym">Tetrapisispora blattae</name>
    <dbReference type="NCBI Taxonomy" id="1071380"/>
    <lineage>
        <taxon>Eukaryota</taxon>
        <taxon>Fungi</taxon>
        <taxon>Dikarya</taxon>
        <taxon>Ascomycota</taxon>
        <taxon>Saccharomycotina</taxon>
        <taxon>Saccharomycetes</taxon>
        <taxon>Saccharomycetales</taxon>
        <taxon>Saccharomycetaceae</taxon>
        <taxon>Henningerozyma</taxon>
    </lineage>
</organism>
<sequence>MSSQNENEPIGSIATQYEKIINQYNVEIKNSKLRQDSIEYQKQLSEIINKLITFKNLIYSKLSLFSDNETLDDLSTTSLKYLSIDYYLGLLMERKQDCSKNGEINTNKNKLKVKFLDKSIQLFIQFMITLQNYNILDELLGKKIDSFEETYHPKLEELYKGMTPKNDKDLSGAQLKREAKIKIFKRNKEINEKLNHLKQKYDDNKNENDEEKAYTVDEEEMLRSIYIEQLKSFSYDSFNKIEQDLYESELLNNFIKRGFEEITDTPKSNEQEDIRMQKRDFTGYTDKLEVLNKPLLSKQGKVLRNFTLTSKRQELKDKVKGYGQYGPTMTVEEFLEKEFEEGRVLQGGENEIEESQKYKEEMEDNDEYQDKETYKAREWDEFTEANPRGIGNTLNRG</sequence>
<dbReference type="OrthoDB" id="10261753at2759"/>
<evidence type="ECO:0000256" key="1">
    <source>
        <dbReference type="SAM" id="Coils"/>
    </source>
</evidence>
<dbReference type="Proteomes" id="UP000002866">
    <property type="component" value="Chromosome 7"/>
</dbReference>
<dbReference type="STRING" id="1071380.I2H6X5"/>